<feature type="domain" description="DH" evidence="2">
    <location>
        <begin position="270"/>
        <end position="448"/>
    </location>
</feature>
<dbReference type="InterPro" id="IPR000219">
    <property type="entry name" value="DH_dom"/>
</dbReference>
<reference evidence="4" key="1">
    <citation type="submission" date="2016-05" db="EMBL/GenBank/DDBJ databases">
        <title>Comparative genomics of biotechnologically important yeasts.</title>
        <authorList>
            <consortium name="DOE Joint Genome Institute"/>
            <person name="Riley R."/>
            <person name="Haridas S."/>
            <person name="Wolfe K.H."/>
            <person name="Lopes M.R."/>
            <person name="Hittinger C.T."/>
            <person name="Goker M."/>
            <person name="Salamov A."/>
            <person name="Wisecaver J."/>
            <person name="Long T.M."/>
            <person name="Aerts A.L."/>
            <person name="Barry K."/>
            <person name="Choi C."/>
            <person name="Clum A."/>
            <person name="Coughlan A.Y."/>
            <person name="Deshpande S."/>
            <person name="Douglass A.P."/>
            <person name="Hanson S.J."/>
            <person name="Klenk H.-P."/>
            <person name="Labutti K."/>
            <person name="Lapidus A."/>
            <person name="Lindquist E."/>
            <person name="Lipzen A."/>
            <person name="Meier-Kolthoff J.P."/>
            <person name="Ohm R.A."/>
            <person name="Otillar R.P."/>
            <person name="Pangilinan J."/>
            <person name="Peng Y."/>
            <person name="Rokas A."/>
            <person name="Rosa C.A."/>
            <person name="Scheuner C."/>
            <person name="Sibirny A.A."/>
            <person name="Slot J.C."/>
            <person name="Stielow J.B."/>
            <person name="Sun H."/>
            <person name="Kurtzman C.P."/>
            <person name="Blackwell M."/>
            <person name="Grigoriev I.V."/>
            <person name="Jeffries T.W."/>
        </authorList>
    </citation>
    <scope>NUCLEOTIDE SEQUENCE [LARGE SCALE GENOMIC DNA]</scope>
    <source>
        <strain evidence="4">NRRL Y-2460</strain>
    </source>
</reference>
<evidence type="ECO:0000313" key="3">
    <source>
        <dbReference type="EMBL" id="ODV96301.1"/>
    </source>
</evidence>
<dbReference type="Pfam" id="PF12015">
    <property type="entry name" value="Bud3_N"/>
    <property type="match status" value="1"/>
</dbReference>
<feature type="region of interest" description="Disordered" evidence="1">
    <location>
        <begin position="1096"/>
        <end position="1116"/>
    </location>
</feature>
<dbReference type="STRING" id="669874.A0A1E4TX46"/>
<evidence type="ECO:0000259" key="2">
    <source>
        <dbReference type="SMART" id="SM00325"/>
    </source>
</evidence>
<gene>
    <name evidence="3" type="ORF">PACTADRAFT_49666</name>
</gene>
<dbReference type="SUPFAM" id="SSF48065">
    <property type="entry name" value="DBL homology domain (DH-domain)"/>
    <property type="match status" value="1"/>
</dbReference>
<feature type="compositionally biased region" description="Polar residues" evidence="1">
    <location>
        <begin position="905"/>
        <end position="927"/>
    </location>
</feature>
<keyword evidence="4" id="KW-1185">Reference proteome</keyword>
<feature type="compositionally biased region" description="Acidic residues" evidence="1">
    <location>
        <begin position="1245"/>
        <end position="1276"/>
    </location>
</feature>
<feature type="region of interest" description="Disordered" evidence="1">
    <location>
        <begin position="824"/>
        <end position="848"/>
    </location>
</feature>
<dbReference type="OrthoDB" id="4066896at2759"/>
<feature type="compositionally biased region" description="Acidic residues" evidence="1">
    <location>
        <begin position="1375"/>
        <end position="1385"/>
    </location>
</feature>
<dbReference type="InterPro" id="IPR057454">
    <property type="entry name" value="Bud3_C"/>
</dbReference>
<organism evidence="3 4">
    <name type="scientific">Pachysolen tannophilus NRRL Y-2460</name>
    <dbReference type="NCBI Taxonomy" id="669874"/>
    <lineage>
        <taxon>Eukaryota</taxon>
        <taxon>Fungi</taxon>
        <taxon>Dikarya</taxon>
        <taxon>Ascomycota</taxon>
        <taxon>Saccharomycotina</taxon>
        <taxon>Pichiomycetes</taxon>
        <taxon>Pachysolenaceae</taxon>
        <taxon>Pachysolen</taxon>
    </lineage>
</organism>
<proteinExistence type="predicted"/>
<feature type="compositionally biased region" description="Low complexity" evidence="1">
    <location>
        <begin position="839"/>
        <end position="848"/>
    </location>
</feature>
<sequence length="1508" mass="172952">MVHDRYSSSNYDLVLDRPSTINTVTSEFNHLVKLNNVRESERSLREWRSILSGASYFIGYDKLLFQKIFIIVYANPNTRQMDSVFISRFGENIYNSVTINKNSIYYPAIENLKTDFKNSNIRKCLAITNLKTFSLLPDRIKLKIDSNIVKNDLWDETVAGELANEMKLIDKKTPDELGSKFLELGFLQTSYINAMMLDVLYSNKNQDDINKNNTLVFLLGEQLDQLFDPLTEYSPEPTEKNYTPPPINAQSRHDYDYDYDDNDDDLITSICQELLQVQKNFTVNLVNFLQNYIIPLRIRVLNGSIKGYTASKLNVIFPPTIDEVTRINCIFLDALKSALPFGSFEVVKAAGMTIPYFYKAYMRHEAATKNFNSNLNNFLKNLKKLGINEDLTYTKRKIESIIHNSLNLTKIKLILKRLVENKHWDPKGKQKVLEYYKSATETIDSFGKDKLKPYTNRVFTPTGKILTELANGWPIDLQYGWLTRRVVAIYDVENLKTNDFKKNEILIIFSDHLLFLKIDDDNYYLKDLTNSEKANDEHYYKPSISDILMHSLINEVPIDNKLPHLTVNGYCKINNAYISSYHNDECIKIFINDEDGILHNDNQASDFTRFYKILNTQYFENKSHRIIELLNKAKVLNKEQPFHLFKTKQYGLTIFSTAHDYRNYEEEKVKSPFALFLNMEIDKEVLIANNLYLGISVLLSNDNNKIQLKYFFQNDNENYVETVNVSRFVNKICEAININFEKYLKLNSYKNKIIDKTFDNLVHSNEQIINYIMEYIDFNHEKERQLFLQLKENQVQSKAATDKLRSFTSNSSFFKSTAQNNISSTSSVVNETRKPSDGSKNSAKSNNSRKSFIQAIGLKTYSSNDTNILLNKNEKSITPKKTFGKKLSQVFNIRKQKSHSDSDKSGSNNSVGINTTIISKKQRRQPSVLTHISTTGSEITNAAFSNTINRSTILDNVGYKSKVEDKNSRSQLDTAENEESRADMTVDASSDYDFLNESSNISVELVKQGNLTQKTNVVPMRKAVPTLSMLSPNIKAMKKDESFNDLKVVKKPLTMDQLYTSNSIKKRLSKLLSDVNYDYYHDGKGNWDIVDRENNSFALPENDDGHDNDNDGHGGIYQREESKQIVFDDLPQFARVIKDNPSAKHYYRKLLEKLPHDAPQNVLVSSLLDKNGNRRVCSGTEVEVVADDFGIRSMSFQDDEKDDEKEVFSTPLLDDGSSSFDLEFDEEVDEIDDFDVQISLSSESDKEEEEEEQEEQQEQDEEDEENESGDDLDDNDIFYTPIYEHAPKFEALYQHRKEVSDIPELDEFSGENININMAASEDVLEDLDYAELVGQITFNTTIGQDHDSDDSNDSQQIAWYSPSELDYGKTNNSDSDSDSNSENDNDNGGGSGSGSDSSESIISIPKKNELGEKVIQVHDEDLSKAEDPILANDSSFNYLIGVLNGTETYYDESFDNSNFETTMIYDKRLTDKLRESSIRYLANYIRSGKTYNDGLSALGQDDDDIFHL</sequence>
<dbReference type="Pfam" id="PF25351">
    <property type="entry name" value="PH_BUD3_C"/>
    <property type="match status" value="1"/>
</dbReference>
<dbReference type="EMBL" id="KV454013">
    <property type="protein sequence ID" value="ODV96301.1"/>
    <property type="molecule type" value="Genomic_DNA"/>
</dbReference>
<feature type="compositionally biased region" description="Basic and acidic residues" evidence="1">
    <location>
        <begin position="1103"/>
        <end position="1116"/>
    </location>
</feature>
<feature type="region of interest" description="Disordered" evidence="1">
    <location>
        <begin position="962"/>
        <end position="983"/>
    </location>
</feature>
<name>A0A1E4TX46_PACTA</name>
<protein>
    <recommendedName>
        <fullName evidence="2">DH domain-containing protein</fullName>
    </recommendedName>
</protein>
<feature type="region of interest" description="Disordered" evidence="1">
    <location>
        <begin position="1195"/>
        <end position="1219"/>
    </location>
</feature>
<feature type="region of interest" description="Disordered" evidence="1">
    <location>
        <begin position="1241"/>
        <end position="1277"/>
    </location>
</feature>
<dbReference type="InterPro" id="IPR035899">
    <property type="entry name" value="DBL_dom_sf"/>
</dbReference>
<evidence type="ECO:0000256" key="1">
    <source>
        <dbReference type="SAM" id="MobiDB-lite"/>
    </source>
</evidence>
<feature type="region of interest" description="Disordered" evidence="1">
    <location>
        <begin position="1362"/>
        <end position="1401"/>
    </location>
</feature>
<dbReference type="InterPro" id="IPR021895">
    <property type="entry name" value="Bud3_N"/>
</dbReference>
<feature type="region of interest" description="Disordered" evidence="1">
    <location>
        <begin position="894"/>
        <end position="927"/>
    </location>
</feature>
<dbReference type="GO" id="GO:0005085">
    <property type="term" value="F:guanyl-nucleotide exchange factor activity"/>
    <property type="evidence" value="ECO:0007669"/>
    <property type="project" value="InterPro"/>
</dbReference>
<dbReference type="Proteomes" id="UP000094236">
    <property type="component" value="Unassembled WGS sequence"/>
</dbReference>
<dbReference type="SMART" id="SM00325">
    <property type="entry name" value="RhoGEF"/>
    <property type="match status" value="1"/>
</dbReference>
<evidence type="ECO:0000313" key="4">
    <source>
        <dbReference type="Proteomes" id="UP000094236"/>
    </source>
</evidence>
<accession>A0A1E4TX46</accession>